<sequence>MNKNLFRTKKYATSKIYRSRPQDRLGPEEEKPNVPQGIMTKCPACGNIIYTKLLLKNMKICECGYYFKVSAYERLAMVMDEDTFVETDQQLTTRDPLNFPGYADKLVKTQNATGLVDGLVTGKGSICGITVYIGVMDAAFFMGSMGTVIGEKLTRLFERATKEKLPVIIFTASGGARMQEGIFSLMQMAKVSGAASRHSEAGLLYITVLTDPTTGGVTASFAMLGDIILAEPGALIGFAGPRVIEQTIGQKLPEGFQRSEFLLEHGFVDMIVTRDKMRETLGALLKLHYKENPRYFANPADKPSNIIEENTENTNDNSETDKP</sequence>
<dbReference type="InterPro" id="IPR029045">
    <property type="entry name" value="ClpP/crotonase-like_dom_sf"/>
</dbReference>
<accession>A0A0H5SDU9</accession>
<comment type="similarity">
    <text evidence="13">Belongs to the AccD/PCCB family.</text>
</comment>
<name>A0A0H5SDU9_HERHM</name>
<comment type="subunit">
    <text evidence="13">Acetyl-CoA carboxylase is a heterohexamer composed of biotin carboxyl carrier protein (AccB), biotin carboxylase (AccC) and two subunits each of ACCase subunit alpha (AccA) and ACCase subunit beta (AccD).</text>
</comment>
<dbReference type="AlphaFoldDB" id="A0A0H5SDU9"/>
<evidence type="ECO:0000313" key="17">
    <source>
        <dbReference type="Proteomes" id="UP000236497"/>
    </source>
</evidence>
<keyword evidence="5 13" id="KW-0547">Nucleotide-binding</keyword>
<dbReference type="GO" id="GO:2001295">
    <property type="term" value="P:malonyl-CoA biosynthetic process"/>
    <property type="evidence" value="ECO:0007669"/>
    <property type="project" value="UniProtKB-UniRule"/>
</dbReference>
<dbReference type="GO" id="GO:0008270">
    <property type="term" value="F:zinc ion binding"/>
    <property type="evidence" value="ECO:0007669"/>
    <property type="project" value="UniProtKB-UniRule"/>
</dbReference>
<keyword evidence="9 13" id="KW-0067">ATP-binding</keyword>
<evidence type="ECO:0000256" key="10">
    <source>
        <dbReference type="ARBA" id="ARBA00023098"/>
    </source>
</evidence>
<keyword evidence="16" id="KW-0436">Ligase</keyword>
<dbReference type="SUPFAM" id="SSF52096">
    <property type="entry name" value="ClpP/crotonase"/>
    <property type="match status" value="1"/>
</dbReference>
<feature type="compositionally biased region" description="Low complexity" evidence="14">
    <location>
        <begin position="304"/>
        <end position="317"/>
    </location>
</feature>
<dbReference type="Pfam" id="PF01039">
    <property type="entry name" value="Carboxyl_trans"/>
    <property type="match status" value="1"/>
</dbReference>
<feature type="region of interest" description="Disordered" evidence="14">
    <location>
        <begin position="296"/>
        <end position="323"/>
    </location>
</feature>
<keyword evidence="4 13" id="KW-0479">Metal-binding</keyword>
<gene>
    <name evidence="13 16" type="primary">accD</name>
    <name evidence="16" type="ORF">HHT355_0369</name>
</gene>
<protein>
    <recommendedName>
        <fullName evidence="13">Acetyl-coenzyme A carboxylase carboxyl transferase subunit beta</fullName>
        <shortName evidence="13">ACCase subunit beta</shortName>
        <shortName evidence="13">Acetyl-CoA carboxylase carboxyltransferase subunit beta</shortName>
        <ecNumber evidence="13">2.1.3.15</ecNumber>
    </recommendedName>
</protein>
<keyword evidence="8 13" id="KW-0862">Zinc</keyword>
<dbReference type="PANTHER" id="PTHR42995">
    <property type="entry name" value="ACETYL-COENZYME A CARBOXYLASE CARBOXYL TRANSFERASE SUBUNIT BETA, CHLOROPLASTIC"/>
    <property type="match status" value="1"/>
</dbReference>
<evidence type="ECO:0000256" key="8">
    <source>
        <dbReference type="ARBA" id="ARBA00022833"/>
    </source>
</evidence>
<keyword evidence="11 13" id="KW-0275">Fatty acid biosynthesis</keyword>
<evidence type="ECO:0000256" key="4">
    <source>
        <dbReference type="ARBA" id="ARBA00022723"/>
    </source>
</evidence>
<dbReference type="Proteomes" id="UP000236497">
    <property type="component" value="Unassembled WGS sequence"/>
</dbReference>
<dbReference type="UniPathway" id="UPA00655">
    <property type="reaction ID" value="UER00711"/>
</dbReference>
<dbReference type="GO" id="GO:0009317">
    <property type="term" value="C:acetyl-CoA carboxylase complex"/>
    <property type="evidence" value="ECO:0007669"/>
    <property type="project" value="InterPro"/>
</dbReference>
<evidence type="ECO:0000313" key="16">
    <source>
        <dbReference type="EMBL" id="CRZ33577.1"/>
    </source>
</evidence>
<feature type="domain" description="CoA carboxyltransferase N-terminal" evidence="15">
    <location>
        <begin position="38"/>
        <end position="303"/>
    </location>
</feature>
<feature type="binding site" evidence="13">
    <location>
        <position position="61"/>
    </location>
    <ligand>
        <name>Zn(2+)</name>
        <dbReference type="ChEBI" id="CHEBI:29105"/>
    </ligand>
</feature>
<evidence type="ECO:0000256" key="9">
    <source>
        <dbReference type="ARBA" id="ARBA00022840"/>
    </source>
</evidence>
<comment type="subcellular location">
    <subcellularLocation>
        <location evidence="1 13">Cytoplasm</location>
    </subcellularLocation>
</comment>
<dbReference type="OrthoDB" id="9772975at2"/>
<evidence type="ECO:0000256" key="11">
    <source>
        <dbReference type="ARBA" id="ARBA00023160"/>
    </source>
</evidence>
<feature type="binding site" evidence="13">
    <location>
        <position position="45"/>
    </location>
    <ligand>
        <name>Zn(2+)</name>
        <dbReference type="ChEBI" id="CHEBI:29105"/>
    </ligand>
</feature>
<evidence type="ECO:0000256" key="2">
    <source>
        <dbReference type="ARBA" id="ARBA00022516"/>
    </source>
</evidence>
<dbReference type="GO" id="GO:0016743">
    <property type="term" value="F:carboxyl- or carbamoyltransferase activity"/>
    <property type="evidence" value="ECO:0007669"/>
    <property type="project" value="UniProtKB-UniRule"/>
</dbReference>
<comment type="catalytic activity">
    <reaction evidence="13">
        <text>N(6)-carboxybiotinyl-L-lysyl-[protein] + acetyl-CoA = N(6)-biotinyl-L-lysyl-[protein] + malonyl-CoA</text>
        <dbReference type="Rhea" id="RHEA:54728"/>
        <dbReference type="Rhea" id="RHEA-COMP:10505"/>
        <dbReference type="Rhea" id="RHEA-COMP:10506"/>
        <dbReference type="ChEBI" id="CHEBI:57288"/>
        <dbReference type="ChEBI" id="CHEBI:57384"/>
        <dbReference type="ChEBI" id="CHEBI:83144"/>
        <dbReference type="ChEBI" id="CHEBI:83145"/>
        <dbReference type="EC" id="2.1.3.15"/>
    </reaction>
</comment>
<dbReference type="GO" id="GO:0005524">
    <property type="term" value="F:ATP binding"/>
    <property type="evidence" value="ECO:0007669"/>
    <property type="project" value="UniProtKB-KW"/>
</dbReference>
<feature type="binding site" evidence="13">
    <location>
        <position position="63"/>
    </location>
    <ligand>
        <name>Zn(2+)</name>
        <dbReference type="ChEBI" id="CHEBI:29105"/>
    </ligand>
</feature>
<evidence type="ECO:0000256" key="12">
    <source>
        <dbReference type="ARBA" id="ARBA00025280"/>
    </source>
</evidence>
<evidence type="ECO:0000256" key="13">
    <source>
        <dbReference type="HAMAP-Rule" id="MF_01395"/>
    </source>
</evidence>
<dbReference type="PANTHER" id="PTHR42995:SF5">
    <property type="entry name" value="ACETYL-COENZYME A CARBOXYLASE CARBOXYL TRANSFERASE SUBUNIT BETA, CHLOROPLASTIC"/>
    <property type="match status" value="1"/>
</dbReference>
<comment type="pathway">
    <text evidence="13">Lipid metabolism; malonyl-CoA biosynthesis; malonyl-CoA from acetyl-CoA: step 1/1.</text>
</comment>
<dbReference type="GO" id="GO:0003989">
    <property type="term" value="F:acetyl-CoA carboxylase activity"/>
    <property type="evidence" value="ECO:0007669"/>
    <property type="project" value="InterPro"/>
</dbReference>
<keyword evidence="6 13" id="KW-0863">Zinc-finger</keyword>
<organism evidence="16 17">
    <name type="scientific">Herbinix hemicellulosilytica</name>
    <dbReference type="NCBI Taxonomy" id="1564487"/>
    <lineage>
        <taxon>Bacteria</taxon>
        <taxon>Bacillati</taxon>
        <taxon>Bacillota</taxon>
        <taxon>Clostridia</taxon>
        <taxon>Lachnospirales</taxon>
        <taxon>Lachnospiraceae</taxon>
        <taxon>Herbinix</taxon>
    </lineage>
</organism>
<evidence type="ECO:0000256" key="3">
    <source>
        <dbReference type="ARBA" id="ARBA00022679"/>
    </source>
</evidence>
<dbReference type="InterPro" id="IPR041010">
    <property type="entry name" value="Znf-ACC"/>
</dbReference>
<dbReference type="GO" id="GO:0006633">
    <property type="term" value="P:fatty acid biosynthetic process"/>
    <property type="evidence" value="ECO:0007669"/>
    <property type="project" value="UniProtKB-KW"/>
</dbReference>
<dbReference type="InterPro" id="IPR011762">
    <property type="entry name" value="COA_CT_N"/>
</dbReference>
<evidence type="ECO:0000256" key="7">
    <source>
        <dbReference type="ARBA" id="ARBA00022832"/>
    </source>
</evidence>
<evidence type="ECO:0000256" key="5">
    <source>
        <dbReference type="ARBA" id="ARBA00022741"/>
    </source>
</evidence>
<comment type="function">
    <text evidence="12 13">Component of the acetyl coenzyme A carboxylase (ACC) complex. Biotin carboxylase (BC) catalyzes the carboxylation of biotin on its carrier protein (BCCP) and then the CO(2) group is transferred by the transcarboxylase to acetyl-CoA to form malonyl-CoA.</text>
</comment>
<keyword evidence="2 13" id="KW-0444">Lipid biosynthesis</keyword>
<dbReference type="HAMAP" id="MF_01395">
    <property type="entry name" value="AcetylCoA_CT_beta"/>
    <property type="match status" value="1"/>
</dbReference>
<keyword evidence="10 13" id="KW-0443">Lipid metabolism</keyword>
<dbReference type="PROSITE" id="PS50980">
    <property type="entry name" value="COA_CT_NTER"/>
    <property type="match status" value="1"/>
</dbReference>
<dbReference type="PRINTS" id="PR01070">
    <property type="entry name" value="ACCCTRFRASEB"/>
</dbReference>
<evidence type="ECO:0000259" key="15">
    <source>
        <dbReference type="PROSITE" id="PS50980"/>
    </source>
</evidence>
<feature type="binding site" evidence="13">
    <location>
        <position position="42"/>
    </location>
    <ligand>
        <name>Zn(2+)</name>
        <dbReference type="ChEBI" id="CHEBI:29105"/>
    </ligand>
</feature>
<keyword evidence="3 13" id="KW-0808">Transferase</keyword>
<dbReference type="NCBIfam" id="TIGR00515">
    <property type="entry name" value="accD"/>
    <property type="match status" value="1"/>
</dbReference>
<proteinExistence type="inferred from homology"/>
<comment type="caution">
    <text evidence="13">Lacks conserved residue(s) required for the propagation of feature annotation.</text>
</comment>
<dbReference type="Gene3D" id="3.90.226.10">
    <property type="entry name" value="2-enoyl-CoA Hydratase, Chain A, domain 1"/>
    <property type="match status" value="1"/>
</dbReference>
<comment type="cofactor">
    <cofactor evidence="13">
        <name>Zn(2+)</name>
        <dbReference type="ChEBI" id="CHEBI:29105"/>
    </cofactor>
    <text evidence="13">Binds 1 zinc ion per subunit.</text>
</comment>
<dbReference type="InterPro" id="IPR034733">
    <property type="entry name" value="AcCoA_carboxyl_beta"/>
</dbReference>
<dbReference type="Pfam" id="PF17848">
    <property type="entry name" value="Zn_ribbon_ACC"/>
    <property type="match status" value="1"/>
</dbReference>
<keyword evidence="17" id="KW-1185">Reference proteome</keyword>
<evidence type="ECO:0000256" key="1">
    <source>
        <dbReference type="ARBA" id="ARBA00004496"/>
    </source>
</evidence>
<dbReference type="EMBL" id="CVTD020000008">
    <property type="protein sequence ID" value="CRZ33577.1"/>
    <property type="molecule type" value="Genomic_DNA"/>
</dbReference>
<keyword evidence="7 13" id="KW-0276">Fatty acid metabolism</keyword>
<evidence type="ECO:0000256" key="14">
    <source>
        <dbReference type="SAM" id="MobiDB-lite"/>
    </source>
</evidence>
<keyword evidence="13" id="KW-0963">Cytoplasm</keyword>
<dbReference type="InterPro" id="IPR000438">
    <property type="entry name" value="Acetyl_CoA_COase_Trfase_b_su"/>
</dbReference>
<reference evidence="16 17" key="1">
    <citation type="submission" date="2015-06" db="EMBL/GenBank/DDBJ databases">
        <authorList>
            <person name="Wibberg Daniel"/>
        </authorList>
    </citation>
    <scope>NUCLEOTIDE SEQUENCE [LARGE SCALE GENOMIC DNA]</scope>
    <source>
        <strain evidence="16 17">T3/55T</strain>
    </source>
</reference>
<evidence type="ECO:0000256" key="6">
    <source>
        <dbReference type="ARBA" id="ARBA00022771"/>
    </source>
</evidence>
<dbReference type="EC" id="2.1.3.15" evidence="13"/>